<dbReference type="AlphaFoldDB" id="A0A9W4DJW0"/>
<evidence type="ECO:0000313" key="2">
    <source>
        <dbReference type="Proteomes" id="UP000683417"/>
    </source>
</evidence>
<evidence type="ECO:0000313" key="1">
    <source>
        <dbReference type="EMBL" id="CAD6501101.1"/>
    </source>
</evidence>
<comment type="caution">
    <text evidence="1">The sequence shown here is derived from an EMBL/GenBank/DDBJ whole genome shotgun (WGS) entry which is preliminary data.</text>
</comment>
<reference evidence="1" key="1">
    <citation type="submission" date="2020-10" db="EMBL/GenBank/DDBJ databases">
        <authorList>
            <person name="Muller C M."/>
        </authorList>
    </citation>
    <scope>NUCLEOTIDE SEQUENCE</scope>
    <source>
        <strain evidence="1">THUN-12</strain>
    </source>
</reference>
<name>A0A9W4DJW0_BLUGR</name>
<dbReference type="Proteomes" id="UP000683417">
    <property type="component" value="Unassembled WGS sequence"/>
</dbReference>
<gene>
    <name evidence="1" type="ORF">BGTH12_LOCUS2459</name>
</gene>
<accession>A0A9W4DJW0</accession>
<dbReference type="EMBL" id="CAJHIT010000005">
    <property type="protein sequence ID" value="CAD6501101.1"/>
    <property type="molecule type" value="Genomic_DNA"/>
</dbReference>
<protein>
    <submittedName>
        <fullName evidence="1">BgTH12-01355</fullName>
    </submittedName>
</protein>
<proteinExistence type="predicted"/>
<sequence>MSIKASAFLSFRINSPSFRAVVVLVYIPSKSLVYHCLVSLFKKHAPLVYPFQSLLS</sequence>
<organism evidence="1 2">
    <name type="scientific">Blumeria graminis f. sp. triticale</name>
    <dbReference type="NCBI Taxonomy" id="1689686"/>
    <lineage>
        <taxon>Eukaryota</taxon>
        <taxon>Fungi</taxon>
        <taxon>Dikarya</taxon>
        <taxon>Ascomycota</taxon>
        <taxon>Pezizomycotina</taxon>
        <taxon>Leotiomycetes</taxon>
        <taxon>Erysiphales</taxon>
        <taxon>Erysiphaceae</taxon>
        <taxon>Blumeria</taxon>
    </lineage>
</organism>